<comment type="caution">
    <text evidence="4">The sequence shown here is derived from an EMBL/GenBank/DDBJ whole genome shotgun (WGS) entry which is preliminary data.</text>
</comment>
<feature type="domain" description="Glycoside hydrolase family 38 central" evidence="3">
    <location>
        <begin position="276"/>
        <end position="345"/>
    </location>
</feature>
<dbReference type="AlphaFoldDB" id="A0A9D1K540"/>
<dbReference type="SMART" id="SM00872">
    <property type="entry name" value="Alpha-mann_mid"/>
    <property type="match status" value="1"/>
</dbReference>
<dbReference type="Gene3D" id="3.20.110.10">
    <property type="entry name" value="Glycoside hydrolase 38, N terminal domain"/>
    <property type="match status" value="1"/>
</dbReference>
<proteinExistence type="predicted"/>
<dbReference type="InterPro" id="IPR015341">
    <property type="entry name" value="Glyco_hydro_38_cen"/>
</dbReference>
<dbReference type="Gene3D" id="2.70.98.30">
    <property type="entry name" value="Golgi alpha-mannosidase II, domain 4"/>
    <property type="match status" value="1"/>
</dbReference>
<dbReference type="Pfam" id="PF09261">
    <property type="entry name" value="Alpha-mann_mid"/>
    <property type="match status" value="1"/>
</dbReference>
<organism evidence="4 5">
    <name type="scientific">Candidatus Scatenecus faecavium</name>
    <dbReference type="NCBI Taxonomy" id="2840915"/>
    <lineage>
        <taxon>Bacteria</taxon>
        <taxon>Candidatus Scatenecus</taxon>
    </lineage>
</organism>
<dbReference type="GO" id="GO:0006013">
    <property type="term" value="P:mannose metabolic process"/>
    <property type="evidence" value="ECO:0007669"/>
    <property type="project" value="InterPro"/>
</dbReference>
<dbReference type="InterPro" id="IPR028995">
    <property type="entry name" value="Glyco_hydro_57/38_cen_sf"/>
</dbReference>
<dbReference type="InterPro" id="IPR027291">
    <property type="entry name" value="Glyco_hydro_38_N_sf"/>
</dbReference>
<dbReference type="SUPFAM" id="SSF88713">
    <property type="entry name" value="Glycoside hydrolase/deacetylase"/>
    <property type="match status" value="1"/>
</dbReference>
<dbReference type="InterPro" id="IPR037094">
    <property type="entry name" value="Glyco_hydro_38_cen_sf"/>
</dbReference>
<dbReference type="Proteomes" id="UP000824139">
    <property type="component" value="Unassembled WGS sequence"/>
</dbReference>
<dbReference type="EMBL" id="DVJO01000201">
    <property type="protein sequence ID" value="HIS83768.1"/>
    <property type="molecule type" value="Genomic_DNA"/>
</dbReference>
<evidence type="ECO:0000256" key="1">
    <source>
        <dbReference type="ARBA" id="ARBA00022801"/>
    </source>
</evidence>
<dbReference type="GO" id="GO:0004559">
    <property type="term" value="F:alpha-mannosidase activity"/>
    <property type="evidence" value="ECO:0007669"/>
    <property type="project" value="InterPro"/>
</dbReference>
<evidence type="ECO:0000259" key="3">
    <source>
        <dbReference type="SMART" id="SM00872"/>
    </source>
</evidence>
<protein>
    <recommendedName>
        <fullName evidence="3">Glycoside hydrolase family 38 central domain-containing protein</fullName>
    </recommendedName>
</protein>
<dbReference type="Pfam" id="PF01074">
    <property type="entry name" value="Glyco_hydro_38N"/>
    <property type="match status" value="1"/>
</dbReference>
<dbReference type="PANTHER" id="PTHR46017:SF2">
    <property type="entry name" value="MANNOSYLGLYCERATE HYDROLASE"/>
    <property type="match status" value="1"/>
</dbReference>
<gene>
    <name evidence="4" type="ORF">IAD41_09220</name>
</gene>
<sequence>MKKQVIAYLHTHWDREWYREFEVFRLRLLRVFDNVLEMLGSGKIPSFYFDGQVSAILDYLEIRPEKEQIVRQFIKEKKLFIGPFYCLIDEFLTDRTVFAKNIEIGMKIAKDFGCEDFIGYFADTFGHSKNIPPILQKYGIDKIMVWRGVPDLPSEFVFNGVNTINLVRGYFMDIFSSPKTIEEKAEWLKGNLDKIAQKSNDYILLPIGADHLGVEPDIAEQIEAVNAILANPADGGDIYEIKLSNPFEYFELVKDNFKTEWNDELRDNSKTFILPGCYSARMRLKQYRAEASYRLEQADRLQKHFGGNYSAIVEYAYKLLIQNHAHDSICGCSTDAVHFENYSRYEKILQIANTIIEELKLNNNEAFELVKKSGYEFKSTEKLEGFNIIRQEGGFEDRILYDTQKIPVTEDYTQIYTLQKRQTPQNEVQMEIREKELKINNIGIQFVRYQDNGDTYNYGPGAADMGEFATILEVIRYDETDSFLIRTDFFNVFLTRTENLINFRFEWNNQIKDCIWQVKFDLPNPVCKTFSEDMNMIIERDFDPNYNMRQHLPKERGIEAKTNFAPMQRYVGAQGFGIVTKGLTEYEVFKNSISITLLRSTGVISNPKNSARSTPAGPPLEVPGAQQLGFNRAELSIGFFEPEDYLKYVHEVYPQIV</sequence>
<dbReference type="GO" id="GO:0009313">
    <property type="term" value="P:oligosaccharide catabolic process"/>
    <property type="evidence" value="ECO:0007669"/>
    <property type="project" value="TreeGrafter"/>
</dbReference>
<keyword evidence="1" id="KW-0378">Hydrolase</keyword>
<dbReference type="InterPro" id="IPR000602">
    <property type="entry name" value="Glyco_hydro_38_N"/>
</dbReference>
<keyword evidence="2" id="KW-0326">Glycosidase</keyword>
<dbReference type="Gene3D" id="1.20.1270.50">
    <property type="entry name" value="Glycoside hydrolase family 38, central domain"/>
    <property type="match status" value="1"/>
</dbReference>
<accession>A0A9D1K540</accession>
<evidence type="ECO:0000313" key="5">
    <source>
        <dbReference type="Proteomes" id="UP000824139"/>
    </source>
</evidence>
<evidence type="ECO:0000256" key="2">
    <source>
        <dbReference type="ARBA" id="ARBA00023295"/>
    </source>
</evidence>
<dbReference type="SUPFAM" id="SSF88688">
    <property type="entry name" value="Families 57/38 glycoside transferase middle domain"/>
    <property type="match status" value="1"/>
</dbReference>
<name>A0A9D1K540_9BACT</name>
<dbReference type="PANTHER" id="PTHR46017">
    <property type="entry name" value="ALPHA-MANNOSIDASE 2C1"/>
    <property type="match status" value="1"/>
</dbReference>
<evidence type="ECO:0000313" key="4">
    <source>
        <dbReference type="EMBL" id="HIS83768.1"/>
    </source>
</evidence>
<reference evidence="4" key="2">
    <citation type="journal article" date="2021" name="PeerJ">
        <title>Extensive microbial diversity within the chicken gut microbiome revealed by metagenomics and culture.</title>
        <authorList>
            <person name="Gilroy R."/>
            <person name="Ravi A."/>
            <person name="Getino M."/>
            <person name="Pursley I."/>
            <person name="Horton D.L."/>
            <person name="Alikhan N.F."/>
            <person name="Baker D."/>
            <person name="Gharbi K."/>
            <person name="Hall N."/>
            <person name="Watson M."/>
            <person name="Adriaenssens E.M."/>
            <person name="Foster-Nyarko E."/>
            <person name="Jarju S."/>
            <person name="Secka A."/>
            <person name="Antonio M."/>
            <person name="Oren A."/>
            <person name="Chaudhuri R.R."/>
            <person name="La Ragione R."/>
            <person name="Hildebrand F."/>
            <person name="Pallen M.J."/>
        </authorList>
    </citation>
    <scope>NUCLEOTIDE SEQUENCE</scope>
    <source>
        <strain evidence="4">CHK152-2994</strain>
    </source>
</reference>
<dbReference type="InterPro" id="IPR011330">
    <property type="entry name" value="Glyco_hydro/deAcase_b/a-brl"/>
</dbReference>
<reference evidence="4" key="1">
    <citation type="submission" date="2020-10" db="EMBL/GenBank/DDBJ databases">
        <authorList>
            <person name="Gilroy R."/>
        </authorList>
    </citation>
    <scope>NUCLEOTIDE SEQUENCE</scope>
    <source>
        <strain evidence="4">CHK152-2994</strain>
    </source>
</reference>